<accession>A0A1H4UPW4</accession>
<dbReference type="InterPro" id="IPR011990">
    <property type="entry name" value="TPR-like_helical_dom_sf"/>
</dbReference>
<dbReference type="AlphaFoldDB" id="A0A1H4UPW4"/>
<evidence type="ECO:0000259" key="6">
    <source>
        <dbReference type="Pfam" id="PF07980"/>
    </source>
</evidence>
<dbReference type="GO" id="GO:0009279">
    <property type="term" value="C:cell outer membrane"/>
    <property type="evidence" value="ECO:0007669"/>
    <property type="project" value="UniProtKB-SubCell"/>
</dbReference>
<comment type="similarity">
    <text evidence="2">Belongs to the SusD family.</text>
</comment>
<dbReference type="SUPFAM" id="SSF48452">
    <property type="entry name" value="TPR-like"/>
    <property type="match status" value="1"/>
</dbReference>
<dbReference type="OrthoDB" id="5694214at2"/>
<evidence type="ECO:0000256" key="2">
    <source>
        <dbReference type="ARBA" id="ARBA00006275"/>
    </source>
</evidence>
<keyword evidence="5" id="KW-0998">Cell outer membrane</keyword>
<evidence type="ECO:0000313" key="9">
    <source>
        <dbReference type="Proteomes" id="UP000183038"/>
    </source>
</evidence>
<sequence>MKKYISLTIAVLTLGLVSCEKELIQNPTTTKVADNFYANEAEMEEAVNAVFATLQFTGVYDTAMPAVGELPGEDAYDETPANDGGNYGMLDDFIVIPQSSLIADVWEDTYKGIQRANIVLSRIQEVEFEDAALKEARTGEMLFIRALLYFNLVRTFGDVPLIVDEVENPQEYFGQARTPIEDVYAQIISDLQTAESLLPVRNENNRGRVVKTAAQALIGKVYLTRLNYSAARESLLKVVNSSSHNLIEVDRVFSIDNELNEELIFVVQYASGINSNGEGSDAYRMFNPTGRQDGGMAGTKGHGVLKPDFFALYDDADSRKGVFVGQLESGLAYNNKIAVPTTVIGDSPSDWVVLRYADVLLMLAEIENELGNSSDAVSYINEIRNRANLGDYSGSTDKASLFVEIDLQRRLELVWEGHRWFDLLRQGRAQSVLGITDTNKLLLPLPASQIAADPALIQNPGY</sequence>
<proteinExistence type="inferred from homology"/>
<dbReference type="Proteomes" id="UP000183038">
    <property type="component" value="Unassembled WGS sequence"/>
</dbReference>
<evidence type="ECO:0000256" key="5">
    <source>
        <dbReference type="ARBA" id="ARBA00023237"/>
    </source>
</evidence>
<dbReference type="Gene3D" id="1.25.40.390">
    <property type="match status" value="1"/>
</dbReference>
<dbReference type="InterPro" id="IPR033985">
    <property type="entry name" value="SusD-like_N"/>
</dbReference>
<feature type="domain" description="SusD-like N-terminal" evidence="7">
    <location>
        <begin position="100"/>
        <end position="223"/>
    </location>
</feature>
<feature type="domain" description="RagB/SusD" evidence="6">
    <location>
        <begin position="345"/>
        <end position="462"/>
    </location>
</feature>
<organism evidence="8 9">
    <name type="scientific">Maribacter dokdonensis</name>
    <dbReference type="NCBI Taxonomy" id="320912"/>
    <lineage>
        <taxon>Bacteria</taxon>
        <taxon>Pseudomonadati</taxon>
        <taxon>Bacteroidota</taxon>
        <taxon>Flavobacteriia</taxon>
        <taxon>Flavobacteriales</taxon>
        <taxon>Flavobacteriaceae</taxon>
        <taxon>Maribacter</taxon>
    </lineage>
</organism>
<evidence type="ECO:0000313" key="8">
    <source>
        <dbReference type="EMBL" id="SEC70757.1"/>
    </source>
</evidence>
<evidence type="ECO:0000256" key="4">
    <source>
        <dbReference type="ARBA" id="ARBA00023136"/>
    </source>
</evidence>
<dbReference type="InterPro" id="IPR012944">
    <property type="entry name" value="SusD_RagB_dom"/>
</dbReference>
<name>A0A1H4UPW4_9FLAO</name>
<dbReference type="CDD" id="cd08977">
    <property type="entry name" value="SusD"/>
    <property type="match status" value="1"/>
</dbReference>
<reference evidence="8 9" key="1">
    <citation type="submission" date="2016-10" db="EMBL/GenBank/DDBJ databases">
        <authorList>
            <person name="de Groot N.N."/>
        </authorList>
    </citation>
    <scope>NUCLEOTIDE SEQUENCE [LARGE SCALE GENOMIC DNA]</scope>
    <source>
        <strain evidence="8 9">MAR_2009_71</strain>
    </source>
</reference>
<dbReference type="EMBL" id="FNTB01000001">
    <property type="protein sequence ID" value="SEC70757.1"/>
    <property type="molecule type" value="Genomic_DNA"/>
</dbReference>
<evidence type="ECO:0000259" key="7">
    <source>
        <dbReference type="Pfam" id="PF14322"/>
    </source>
</evidence>
<dbReference type="RefSeq" id="WP_074674531.1">
    <property type="nucleotide sequence ID" value="NZ_FNTB01000001.1"/>
</dbReference>
<comment type="subcellular location">
    <subcellularLocation>
        <location evidence="1">Cell outer membrane</location>
    </subcellularLocation>
</comment>
<dbReference type="PROSITE" id="PS51257">
    <property type="entry name" value="PROKAR_LIPOPROTEIN"/>
    <property type="match status" value="1"/>
</dbReference>
<gene>
    <name evidence="8" type="ORF">SAMN05192540_3863</name>
</gene>
<keyword evidence="4" id="KW-0472">Membrane</keyword>
<dbReference type="Pfam" id="PF07980">
    <property type="entry name" value="SusD_RagB"/>
    <property type="match status" value="1"/>
</dbReference>
<dbReference type="Pfam" id="PF14322">
    <property type="entry name" value="SusD-like_3"/>
    <property type="match status" value="1"/>
</dbReference>
<keyword evidence="3" id="KW-0732">Signal</keyword>
<protein>
    <submittedName>
        <fullName evidence="8">Starch-binding associating with outer membrane</fullName>
    </submittedName>
</protein>
<evidence type="ECO:0000256" key="3">
    <source>
        <dbReference type="ARBA" id="ARBA00022729"/>
    </source>
</evidence>
<evidence type="ECO:0000256" key="1">
    <source>
        <dbReference type="ARBA" id="ARBA00004442"/>
    </source>
</evidence>